<dbReference type="SMART" id="SM00244">
    <property type="entry name" value="PHB"/>
    <property type="match status" value="1"/>
</dbReference>
<dbReference type="PANTHER" id="PTHR10264">
    <property type="entry name" value="BAND 7 PROTEIN-RELATED"/>
    <property type="match status" value="1"/>
</dbReference>
<feature type="domain" description="Band 7" evidence="5">
    <location>
        <begin position="26"/>
        <end position="185"/>
    </location>
</feature>
<dbReference type="AlphaFoldDB" id="Q4TCY7"/>
<keyword evidence="4" id="KW-0812">Transmembrane</keyword>
<dbReference type="Gene3D" id="3.30.479.30">
    <property type="entry name" value="Band 7 domain"/>
    <property type="match status" value="1"/>
</dbReference>
<evidence type="ECO:0000256" key="2">
    <source>
        <dbReference type="ARBA" id="ARBA00008164"/>
    </source>
</evidence>
<feature type="non-terminal residue" evidence="6">
    <location>
        <position position="238"/>
    </location>
</feature>
<dbReference type="InterPro" id="IPR043202">
    <property type="entry name" value="Band-7_stomatin-like"/>
</dbReference>
<dbReference type="EMBL" id="CAAE01006634">
    <property type="protein sequence ID" value="CAF89245.1"/>
    <property type="molecule type" value="Genomic_DNA"/>
</dbReference>
<comment type="subcellular location">
    <subcellularLocation>
        <location evidence="1">Membrane</location>
    </subcellularLocation>
</comment>
<evidence type="ECO:0000313" key="6">
    <source>
        <dbReference type="EMBL" id="CAF89245.1"/>
    </source>
</evidence>
<dbReference type="KEGG" id="tng:GSTEN00003079G001"/>
<reference evidence="6" key="1">
    <citation type="journal article" date="2004" name="Nature">
        <title>Genome duplication in the teleost fish Tetraodon nigroviridis reveals the early vertebrate proto-karyotype.</title>
        <authorList>
            <person name="Jaillon O."/>
            <person name="Aury J.-M."/>
            <person name="Brunet F."/>
            <person name="Petit J.-L."/>
            <person name="Stange-Thomann N."/>
            <person name="Mauceli E."/>
            <person name="Bouneau L."/>
            <person name="Fischer C."/>
            <person name="Ozouf-Costaz C."/>
            <person name="Bernot A."/>
            <person name="Nicaud S."/>
            <person name="Jaffe D."/>
            <person name="Fisher S."/>
            <person name="Lutfalla G."/>
            <person name="Dossat C."/>
            <person name="Segurens B."/>
            <person name="Dasilva C."/>
            <person name="Salanoubat M."/>
            <person name="Levy M."/>
            <person name="Boudet N."/>
            <person name="Castellano S."/>
            <person name="Anthouard V."/>
            <person name="Jubin C."/>
            <person name="Castelli V."/>
            <person name="Katinka M."/>
            <person name="Vacherie B."/>
            <person name="Biemont C."/>
            <person name="Skalli Z."/>
            <person name="Cattolico L."/>
            <person name="Poulain J."/>
            <person name="De Berardinis V."/>
            <person name="Cruaud C."/>
            <person name="Duprat S."/>
            <person name="Brottier P."/>
            <person name="Coutanceau J.-P."/>
            <person name="Gouzy J."/>
            <person name="Parra G."/>
            <person name="Lardier G."/>
            <person name="Chapple C."/>
            <person name="McKernan K.J."/>
            <person name="McEwan P."/>
            <person name="Bosak S."/>
            <person name="Kellis M."/>
            <person name="Volff J.-N."/>
            <person name="Guigo R."/>
            <person name="Zody M.C."/>
            <person name="Mesirov J."/>
            <person name="Lindblad-Toh K."/>
            <person name="Birren B."/>
            <person name="Nusbaum C."/>
            <person name="Kahn D."/>
            <person name="Robinson-Rechavi M."/>
            <person name="Laudet V."/>
            <person name="Schachter V."/>
            <person name="Quetier F."/>
            <person name="Saurin W."/>
            <person name="Scarpelli C."/>
            <person name="Wincker P."/>
            <person name="Lander E.S."/>
            <person name="Weissenbach J."/>
            <person name="Roest Crollius H."/>
        </authorList>
    </citation>
    <scope>NUCLEOTIDE SEQUENCE [LARGE SCALE GENOMIC DNA]</scope>
</reference>
<dbReference type="SUPFAM" id="SSF117892">
    <property type="entry name" value="Band 7/SPFH domain"/>
    <property type="match status" value="1"/>
</dbReference>
<dbReference type="InterPro" id="IPR036013">
    <property type="entry name" value="Band_7/SPFH_dom_sf"/>
</dbReference>
<name>Q4TCY7_TETNG</name>
<proteinExistence type="inferred from homology"/>
<dbReference type="Pfam" id="PF01145">
    <property type="entry name" value="Band_7"/>
    <property type="match status" value="1"/>
</dbReference>
<evidence type="ECO:0000259" key="5">
    <source>
        <dbReference type="SMART" id="SM00244"/>
    </source>
</evidence>
<reference evidence="6" key="2">
    <citation type="submission" date="2004-02" db="EMBL/GenBank/DDBJ databases">
        <authorList>
            <consortium name="Genoscope"/>
            <consortium name="Whitehead Institute Centre for Genome Research"/>
        </authorList>
    </citation>
    <scope>NUCLEOTIDE SEQUENCE</scope>
</reference>
<dbReference type="InterPro" id="IPR001972">
    <property type="entry name" value="Stomatin_HflK_fam"/>
</dbReference>
<gene>
    <name evidence="6" type="ORF">GSTENG00003079001</name>
</gene>
<dbReference type="GO" id="GO:0005886">
    <property type="term" value="C:plasma membrane"/>
    <property type="evidence" value="ECO:0007669"/>
    <property type="project" value="InterPro"/>
</dbReference>
<feature type="non-terminal residue" evidence="6">
    <location>
        <position position="1"/>
    </location>
</feature>
<dbReference type="PANTHER" id="PTHR10264:SF115">
    <property type="entry name" value="STOMATIN"/>
    <property type="match status" value="1"/>
</dbReference>
<sequence length="238" mass="26254">IGLCGWILVLLSVIFLVATLPFSMWLCIKIVKEYEHAIIFRLGRILGGTAKGPRLFFILPCIDSMVTVNMRIVNFDIPPQRVLTKDSMTVSVDGVVYYRVQNALLAVANVTKADVATQLLAQTTLRNALGTKSLAEILSDREEISHSMQCTLDEATDDWGIKVERVEIIDVKLPDRLQRAMAAEAEAAREAKAKMIATEGEMNASRALTDASLVITSIATKKHSTIILPLPLNFMHGF</sequence>
<organism evidence="6">
    <name type="scientific">Tetraodon nigroviridis</name>
    <name type="common">Spotted green pufferfish</name>
    <name type="synonym">Chelonodon nigroviridis</name>
    <dbReference type="NCBI Taxonomy" id="99883"/>
    <lineage>
        <taxon>Eukaryota</taxon>
        <taxon>Metazoa</taxon>
        <taxon>Chordata</taxon>
        <taxon>Craniata</taxon>
        <taxon>Vertebrata</taxon>
        <taxon>Euteleostomi</taxon>
        <taxon>Actinopterygii</taxon>
        <taxon>Neopterygii</taxon>
        <taxon>Teleostei</taxon>
        <taxon>Neoteleostei</taxon>
        <taxon>Acanthomorphata</taxon>
        <taxon>Eupercaria</taxon>
        <taxon>Tetraodontiformes</taxon>
        <taxon>Tetradontoidea</taxon>
        <taxon>Tetraodontidae</taxon>
        <taxon>Tetraodon</taxon>
    </lineage>
</organism>
<keyword evidence="3 4" id="KW-0472">Membrane</keyword>
<dbReference type="FunFam" id="3.30.479.30:FF:000002">
    <property type="entry name" value="band 7 protein AGAP004871"/>
    <property type="match status" value="1"/>
</dbReference>
<dbReference type="OrthoDB" id="2105077at2759"/>
<evidence type="ECO:0000256" key="4">
    <source>
        <dbReference type="SAM" id="Phobius"/>
    </source>
</evidence>
<dbReference type="InterPro" id="IPR001107">
    <property type="entry name" value="Band_7"/>
</dbReference>
<dbReference type="Gene3D" id="6.10.250.2090">
    <property type="match status" value="1"/>
</dbReference>
<evidence type="ECO:0000256" key="1">
    <source>
        <dbReference type="ARBA" id="ARBA00004370"/>
    </source>
</evidence>
<protein>
    <submittedName>
        <fullName evidence="6">Chromosome undetermined SCAF6634, whole genome shotgun sequence</fullName>
    </submittedName>
</protein>
<accession>Q4TCY7</accession>
<evidence type="ECO:0000256" key="3">
    <source>
        <dbReference type="ARBA" id="ARBA00023136"/>
    </source>
</evidence>
<comment type="similarity">
    <text evidence="2">Belongs to the band 7/mec-2 family.</text>
</comment>
<keyword evidence="4" id="KW-1133">Transmembrane helix</keyword>
<feature type="transmembrane region" description="Helical" evidence="4">
    <location>
        <begin position="6"/>
        <end position="28"/>
    </location>
</feature>
<dbReference type="PRINTS" id="PR00721">
    <property type="entry name" value="STOMATIN"/>
</dbReference>